<proteinExistence type="predicted"/>
<dbReference type="EMBL" id="OCNE01000001">
    <property type="protein sequence ID" value="SOD59539.1"/>
    <property type="molecule type" value="Genomic_DNA"/>
</dbReference>
<dbReference type="Proteomes" id="UP000219072">
    <property type="component" value="Unassembled WGS sequence"/>
</dbReference>
<dbReference type="InterPro" id="IPR007995">
    <property type="entry name" value="DUF742"/>
</dbReference>
<evidence type="ECO:0000313" key="1">
    <source>
        <dbReference type="EMBL" id="SOD59539.1"/>
    </source>
</evidence>
<keyword evidence="2" id="KW-1185">Reference proteome</keyword>
<dbReference type="PANTHER" id="PTHR36221">
    <property type="entry name" value="DUF742 DOMAIN-CONTAINING PROTEIN"/>
    <property type="match status" value="1"/>
</dbReference>
<sequence>MSAPREETPATSGFVRSYVITGGRTLPSEGELALHALVCLAPGRTLPPGASPEVRAIWDLCAGGYLSVAEVAGHLGLPVGVTRLLLSDLADQGHLLRRAEPPPAQGVPRPILEKVLHGLEALNIG</sequence>
<protein>
    <recommendedName>
        <fullName evidence="3">DUF742 domain-containing protein</fullName>
    </recommendedName>
</protein>
<evidence type="ECO:0008006" key="3">
    <source>
        <dbReference type="Google" id="ProtNLM"/>
    </source>
</evidence>
<reference evidence="1 2" key="1">
    <citation type="submission" date="2017-09" db="EMBL/GenBank/DDBJ databases">
        <authorList>
            <person name="Ehlers B."/>
            <person name="Leendertz F.H."/>
        </authorList>
    </citation>
    <scope>NUCLEOTIDE SEQUENCE [LARGE SCALE GENOMIC DNA]</scope>
    <source>
        <strain evidence="1 2">CGMCC 4.7095</strain>
    </source>
</reference>
<accession>A0A286DLM9</accession>
<dbReference type="Pfam" id="PF05331">
    <property type="entry name" value="DUF742"/>
    <property type="match status" value="1"/>
</dbReference>
<dbReference type="RefSeq" id="WP_097229368.1">
    <property type="nucleotide sequence ID" value="NZ_OCNE01000001.1"/>
</dbReference>
<gene>
    <name evidence="1" type="ORF">SAMN06297387_101652</name>
</gene>
<organism evidence="1 2">
    <name type="scientific">Streptomyces zhaozhouensis</name>
    <dbReference type="NCBI Taxonomy" id="1300267"/>
    <lineage>
        <taxon>Bacteria</taxon>
        <taxon>Bacillati</taxon>
        <taxon>Actinomycetota</taxon>
        <taxon>Actinomycetes</taxon>
        <taxon>Kitasatosporales</taxon>
        <taxon>Streptomycetaceae</taxon>
        <taxon>Streptomyces</taxon>
    </lineage>
</organism>
<evidence type="ECO:0000313" key="2">
    <source>
        <dbReference type="Proteomes" id="UP000219072"/>
    </source>
</evidence>
<dbReference type="PANTHER" id="PTHR36221:SF1">
    <property type="entry name" value="DUF742 DOMAIN-CONTAINING PROTEIN"/>
    <property type="match status" value="1"/>
</dbReference>
<name>A0A286DLM9_9ACTN</name>
<dbReference type="OrthoDB" id="3534386at2"/>
<dbReference type="AlphaFoldDB" id="A0A286DLM9"/>